<dbReference type="Gene3D" id="3.40.190.10">
    <property type="entry name" value="Periplasmic binding protein-like II"/>
    <property type="match status" value="1"/>
</dbReference>
<evidence type="ECO:0000256" key="5">
    <source>
        <dbReference type="ARBA" id="ARBA00023288"/>
    </source>
</evidence>
<evidence type="ECO:0000256" key="4">
    <source>
        <dbReference type="ARBA" id="ARBA00023139"/>
    </source>
</evidence>
<dbReference type="PANTHER" id="PTHR43649">
    <property type="entry name" value="ARABINOSE-BINDING PROTEIN-RELATED"/>
    <property type="match status" value="1"/>
</dbReference>
<accession>A0A3M2JB64</accession>
<evidence type="ECO:0000256" key="1">
    <source>
        <dbReference type="ARBA" id="ARBA00022475"/>
    </source>
</evidence>
<keyword evidence="2 6" id="KW-0732">Signal</keyword>
<keyword evidence="4" id="KW-0564">Palmitate</keyword>
<keyword evidence="8" id="KW-1185">Reference proteome</keyword>
<keyword evidence="5" id="KW-0449">Lipoprotein</keyword>
<dbReference type="SUPFAM" id="SSF53850">
    <property type="entry name" value="Periplasmic binding protein-like II"/>
    <property type="match status" value="1"/>
</dbReference>
<evidence type="ECO:0000256" key="3">
    <source>
        <dbReference type="ARBA" id="ARBA00023136"/>
    </source>
</evidence>
<dbReference type="InterPro" id="IPR050490">
    <property type="entry name" value="Bact_solute-bd_prot1"/>
</dbReference>
<evidence type="ECO:0000256" key="6">
    <source>
        <dbReference type="SAM" id="SignalP"/>
    </source>
</evidence>
<dbReference type="Proteomes" id="UP000269289">
    <property type="component" value="Unassembled WGS sequence"/>
</dbReference>
<proteinExistence type="predicted"/>
<dbReference type="PANTHER" id="PTHR43649:SF33">
    <property type="entry name" value="POLYGALACTURONAN_RHAMNOGALACTURONAN-BINDING PROTEIN YTCQ"/>
    <property type="match status" value="1"/>
</dbReference>
<evidence type="ECO:0000313" key="8">
    <source>
        <dbReference type="Proteomes" id="UP000269289"/>
    </source>
</evidence>
<dbReference type="PROSITE" id="PS51257">
    <property type="entry name" value="PROKAR_LIPOPROTEIN"/>
    <property type="match status" value="1"/>
</dbReference>
<organism evidence="7 8">
    <name type="scientific">Cellulomonas triticagri</name>
    <dbReference type="NCBI Taxonomy" id="2483352"/>
    <lineage>
        <taxon>Bacteria</taxon>
        <taxon>Bacillati</taxon>
        <taxon>Actinomycetota</taxon>
        <taxon>Actinomycetes</taxon>
        <taxon>Micrococcales</taxon>
        <taxon>Cellulomonadaceae</taxon>
        <taxon>Cellulomonas</taxon>
    </lineage>
</organism>
<sequence length="425" mass="44580">MRLTTRTAVAATAAALLLSSCALSGTSTETRDPLDAEGEITGEVSLQTWALKPRFTAYVEGVIAAFEDEYPGTSVTWLDQPGEGYAEKVLSQATAGELPDVTNLPPDMALPLAREGVLLDLDQVEDDLAGTYVEGGLGAYAFAGLEGTYGYPWYLTTDLNYWNADMLAAGGLDAADPPTDLDSLIDQARTLKDATGAYLMSRKPGMNDLVSAGIPVLSDDGDEFVFNSPEAVALVQRYVDAYAEGLLPQDVLTDAYLGNSELFTKGEAAWSTGGGNFIAGVLENNPSLEGKIVPSPYMGITPMYVQGVSVPADSGNLPAALALARFLTDAQNQEAFAELVPGIFPSTVASQDNPELAESDGTAEGDAKAIAFTGLPDAEVLQPVEVTEAMSTVFDQQVAAAIAGQVPAQQALDTAVERCNRLLAD</sequence>
<dbReference type="InterPro" id="IPR006059">
    <property type="entry name" value="SBP"/>
</dbReference>
<dbReference type="OrthoDB" id="4289620at2"/>
<dbReference type="AlphaFoldDB" id="A0A3M2JB64"/>
<dbReference type="Pfam" id="PF13416">
    <property type="entry name" value="SBP_bac_8"/>
    <property type="match status" value="1"/>
</dbReference>
<evidence type="ECO:0000313" key="7">
    <source>
        <dbReference type="EMBL" id="RMI08753.1"/>
    </source>
</evidence>
<feature type="signal peptide" evidence="6">
    <location>
        <begin position="1"/>
        <end position="24"/>
    </location>
</feature>
<feature type="chain" id="PRO_5038377531" evidence="6">
    <location>
        <begin position="25"/>
        <end position="425"/>
    </location>
</feature>
<evidence type="ECO:0000256" key="2">
    <source>
        <dbReference type="ARBA" id="ARBA00022729"/>
    </source>
</evidence>
<protein>
    <submittedName>
        <fullName evidence="7">Extracellular solute-binding protein</fullName>
    </submittedName>
</protein>
<keyword evidence="1" id="KW-1003">Cell membrane</keyword>
<gene>
    <name evidence="7" type="ORF">EBM89_13285</name>
</gene>
<name>A0A3M2JB64_9CELL</name>
<dbReference type="RefSeq" id="WP_122149903.1">
    <property type="nucleotide sequence ID" value="NZ_RFFI01000073.1"/>
</dbReference>
<comment type="caution">
    <text evidence="7">The sequence shown here is derived from an EMBL/GenBank/DDBJ whole genome shotgun (WGS) entry which is preliminary data.</text>
</comment>
<dbReference type="EMBL" id="RFFI01000073">
    <property type="protein sequence ID" value="RMI08753.1"/>
    <property type="molecule type" value="Genomic_DNA"/>
</dbReference>
<keyword evidence="3" id="KW-0472">Membrane</keyword>
<reference evidence="7 8" key="1">
    <citation type="submission" date="2018-10" db="EMBL/GenBank/DDBJ databases">
        <title>Isolation, diversity and antifungal activity of actinobacteria from wheat.</title>
        <authorList>
            <person name="Han C."/>
        </authorList>
    </citation>
    <scope>NUCLEOTIDE SEQUENCE [LARGE SCALE GENOMIC DNA]</scope>
    <source>
        <strain evidence="7 8">NEAU-YY56</strain>
    </source>
</reference>